<dbReference type="SUPFAM" id="SSF53474">
    <property type="entry name" value="alpha/beta-Hydrolases"/>
    <property type="match status" value="1"/>
</dbReference>
<dbReference type="Proteomes" id="UP001499974">
    <property type="component" value="Unassembled WGS sequence"/>
</dbReference>
<dbReference type="InterPro" id="IPR001375">
    <property type="entry name" value="Peptidase_S9_cat"/>
</dbReference>
<comment type="caution">
    <text evidence="3">The sequence shown here is derived from an EMBL/GenBank/DDBJ whole genome shotgun (WGS) entry which is preliminary data.</text>
</comment>
<evidence type="ECO:0000259" key="2">
    <source>
        <dbReference type="Pfam" id="PF00326"/>
    </source>
</evidence>
<evidence type="ECO:0000313" key="4">
    <source>
        <dbReference type="Proteomes" id="UP001499974"/>
    </source>
</evidence>
<dbReference type="GO" id="GO:0016787">
    <property type="term" value="F:hydrolase activity"/>
    <property type="evidence" value="ECO:0007669"/>
    <property type="project" value="UniProtKB-KW"/>
</dbReference>
<dbReference type="PANTHER" id="PTHR46825">
    <property type="entry name" value="D-ALANYL-D-ALANINE-CARBOXYPEPTIDASE/ENDOPEPTIDASE AMPH"/>
    <property type="match status" value="1"/>
</dbReference>
<dbReference type="SUPFAM" id="SSF56601">
    <property type="entry name" value="beta-lactamase/transpeptidase-like"/>
    <property type="match status" value="1"/>
</dbReference>
<reference evidence="4" key="1">
    <citation type="journal article" date="2019" name="Int. J. Syst. Evol. Microbiol.">
        <title>The Global Catalogue of Microorganisms (GCM) 10K type strain sequencing project: providing services to taxonomists for standard genome sequencing and annotation.</title>
        <authorList>
            <consortium name="The Broad Institute Genomics Platform"/>
            <consortium name="The Broad Institute Genome Sequencing Center for Infectious Disease"/>
            <person name="Wu L."/>
            <person name="Ma J."/>
        </authorList>
    </citation>
    <scope>NUCLEOTIDE SEQUENCE [LARGE SCALE GENOMIC DNA]</scope>
    <source>
        <strain evidence="4">JCM 18531</strain>
    </source>
</reference>
<dbReference type="InterPro" id="IPR011042">
    <property type="entry name" value="6-blade_b-propeller_TolB-like"/>
</dbReference>
<dbReference type="EMBL" id="BAABKM010000002">
    <property type="protein sequence ID" value="GAA4708079.1"/>
    <property type="molecule type" value="Genomic_DNA"/>
</dbReference>
<dbReference type="Gene3D" id="3.40.50.1820">
    <property type="entry name" value="alpha/beta hydrolase"/>
    <property type="match status" value="1"/>
</dbReference>
<sequence>MTRRTRLDDLTSLAVPSQPALSPDGNRVVYVLRTLDVAEDRNVDQLWTVPAAGGTARRLTTGTTDTAPAWSPDGSRLAFLRDGQVHLLAADGGEAEQVTDLALGAGAPVWSPSGDRIAFTSPVDPTDGTGPLVTTGVDYQADMAGMFGAVRNQLHLLDVASGDCRRLTDGDHAGQPAWSPDGSTLAFTRRVGADSDLTFRTAVHLLDVTDAKAEPRVVALEDGIAGTVSYAADGRSLLVVGHPTLSLGHAHLLRVPLDGGDPVDVAVHLDRNVMPGGPAYPGARPVETADGRLLFAIRDRGCSHLWDEQGPVLAGAGRVVSGLSVAGGTAVVALATPTSYGEIVALDLASGAETVLTDHGNHDLELFVPEERTFTISDGTEVQAWLVRDPERPGPLPLLLDVHGGPHNAWNAAADEMHFYHQELAAKGWAVLLVNPRGSDGYGEAFYDGVQGAWGVADHLDFLEPIDALVAEGIADADRLAVTGYSYGGFMTAWLTAHDDRFKAGVAGGIVCDLVSEYGASDDGAMMGRYELGGTPWDHAEAYAAMSPITRVGRVTTPTLVLHGKDDLTCPVGQAQQWHTSLRDLGVPTELVLYPGASHVFILLGPPSQRLDYARRVVDWVERYAVRGGRPRLDLAHWQRRLEVLAEKHHVPGAQVGVLDGDELVEAAYGVLNKRTGQPVTTDSVFQIGSISKVWTATVVMQLIDEGRLALDTPVNEIIPELQLSDPDVTKRLTVWHLLTHTSGIDGDVFTDTGRGDDALEKYTELLADVAQNHPLGATWSYCNSGWSLLGRVIEKLTDQTWDQAMKERLFTPLGLDHTVTLAEEAILFAAAVGHVDADGEQVPTPVWDLPRSVGPAGLIKSTVRDVLGFAQLHLSGGRAADGTQVLSPESTEAMTRHEADLPDKFILGDSWGLGWIRFGWDGERLIGHDGNTLGQAGFLRLLPGQDVAVALLTNGGNTRDLYEELYREIFREVAGVEMSTPFAPPADPVDVDVTPHVGTYARSSVRMEVLAPEGGDGPRLRTTLLGPLAEMVPDPVDEYPMVPVGPALFAVRPPGADTWAPVTFYELPTGERYVHFGVRATPKVD</sequence>
<dbReference type="Pfam" id="PF07676">
    <property type="entry name" value="PD40"/>
    <property type="match status" value="3"/>
</dbReference>
<dbReference type="InterPro" id="IPR001466">
    <property type="entry name" value="Beta-lactam-related"/>
</dbReference>
<protein>
    <submittedName>
        <fullName evidence="3">Serine hydrolase</fullName>
    </submittedName>
</protein>
<dbReference type="Pfam" id="PF00326">
    <property type="entry name" value="Peptidase_S9"/>
    <property type="match status" value="1"/>
</dbReference>
<dbReference type="PANTHER" id="PTHR46825:SF9">
    <property type="entry name" value="BETA-LACTAMASE-RELATED DOMAIN-CONTAINING PROTEIN"/>
    <property type="match status" value="1"/>
</dbReference>
<dbReference type="Gene3D" id="2.120.10.30">
    <property type="entry name" value="TolB, C-terminal domain"/>
    <property type="match status" value="2"/>
</dbReference>
<dbReference type="Pfam" id="PF00144">
    <property type="entry name" value="Beta-lactamase"/>
    <property type="match status" value="1"/>
</dbReference>
<evidence type="ECO:0000313" key="3">
    <source>
        <dbReference type="EMBL" id="GAA4708079.1"/>
    </source>
</evidence>
<proteinExistence type="predicted"/>
<evidence type="ECO:0000259" key="1">
    <source>
        <dbReference type="Pfam" id="PF00144"/>
    </source>
</evidence>
<keyword evidence="4" id="KW-1185">Reference proteome</keyword>
<keyword evidence="3" id="KW-0378">Hydrolase</keyword>
<dbReference type="RefSeq" id="WP_345521995.1">
    <property type="nucleotide sequence ID" value="NZ_BAABKM010000002.1"/>
</dbReference>
<accession>A0ABP8XKG2</accession>
<name>A0ABP8XKG2_9ACTN</name>
<feature type="domain" description="Beta-lactamase-related" evidence="1">
    <location>
        <begin position="640"/>
        <end position="962"/>
    </location>
</feature>
<dbReference type="SUPFAM" id="SSF82171">
    <property type="entry name" value="DPP6 N-terminal domain-like"/>
    <property type="match status" value="1"/>
</dbReference>
<organism evidence="3 4">
    <name type="scientific">Nocardioides conyzicola</name>
    <dbReference type="NCBI Taxonomy" id="1651781"/>
    <lineage>
        <taxon>Bacteria</taxon>
        <taxon>Bacillati</taxon>
        <taxon>Actinomycetota</taxon>
        <taxon>Actinomycetes</taxon>
        <taxon>Propionibacteriales</taxon>
        <taxon>Nocardioidaceae</taxon>
        <taxon>Nocardioides</taxon>
    </lineage>
</organism>
<dbReference type="InterPro" id="IPR011659">
    <property type="entry name" value="WD40"/>
</dbReference>
<dbReference type="InterPro" id="IPR050491">
    <property type="entry name" value="AmpC-like"/>
</dbReference>
<dbReference type="InterPro" id="IPR012338">
    <property type="entry name" value="Beta-lactam/transpept-like"/>
</dbReference>
<feature type="domain" description="Peptidase S9 prolyl oligopeptidase catalytic" evidence="2">
    <location>
        <begin position="422"/>
        <end position="624"/>
    </location>
</feature>
<gene>
    <name evidence="3" type="ORF">GCM10023349_28370</name>
</gene>
<dbReference type="Gene3D" id="3.40.710.10">
    <property type="entry name" value="DD-peptidase/beta-lactamase superfamily"/>
    <property type="match status" value="1"/>
</dbReference>
<dbReference type="InterPro" id="IPR029058">
    <property type="entry name" value="AB_hydrolase_fold"/>
</dbReference>